<dbReference type="Proteomes" id="UP000534783">
    <property type="component" value="Unassembled WGS sequence"/>
</dbReference>
<gene>
    <name evidence="2" type="ORF">MNODULE_03230</name>
</gene>
<evidence type="ECO:0000313" key="3">
    <source>
        <dbReference type="Proteomes" id="UP000534783"/>
    </source>
</evidence>
<dbReference type="SUPFAM" id="SSF88723">
    <property type="entry name" value="PIN domain-like"/>
    <property type="match status" value="1"/>
</dbReference>
<reference evidence="2 3" key="1">
    <citation type="journal article" date="2020" name="Nature">
        <title>Bacterial chemolithoautotrophy via manganese oxidation.</title>
        <authorList>
            <person name="Yu H."/>
            <person name="Leadbetter J.R."/>
        </authorList>
    </citation>
    <scope>NUCLEOTIDE SEQUENCE [LARGE SCALE GENOMIC DNA]</scope>
    <source>
        <strain evidence="2 3">Mn-1</strain>
    </source>
</reference>
<dbReference type="Pfam" id="PF13470">
    <property type="entry name" value="PIN_3"/>
    <property type="match status" value="1"/>
</dbReference>
<dbReference type="RefSeq" id="WP_168058045.1">
    <property type="nucleotide sequence ID" value="NZ_VTOW01000001.1"/>
</dbReference>
<evidence type="ECO:0000259" key="1">
    <source>
        <dbReference type="SMART" id="SM00670"/>
    </source>
</evidence>
<accession>A0A7X6I9R2</accession>
<evidence type="ECO:0000313" key="2">
    <source>
        <dbReference type="EMBL" id="NKE69758.1"/>
    </source>
</evidence>
<dbReference type="InterPro" id="IPR002716">
    <property type="entry name" value="PIN_dom"/>
</dbReference>
<dbReference type="InterPro" id="IPR002850">
    <property type="entry name" value="PIN_toxin-like"/>
</dbReference>
<name>A0A7X6I9R2_9BACT</name>
<protein>
    <submittedName>
        <fullName evidence="2">Putative toxin-antitoxin system toxin component, PIN family</fullName>
    </submittedName>
</protein>
<organism evidence="2 3">
    <name type="scientific">Candidatus Manganitrophus noduliformans</name>
    <dbReference type="NCBI Taxonomy" id="2606439"/>
    <lineage>
        <taxon>Bacteria</taxon>
        <taxon>Pseudomonadati</taxon>
        <taxon>Nitrospirota</taxon>
        <taxon>Nitrospiria</taxon>
        <taxon>Candidatus Troglogloeales</taxon>
        <taxon>Candidatus Manganitrophaceae</taxon>
        <taxon>Candidatus Manganitrophus</taxon>
    </lineage>
</organism>
<dbReference type="SMART" id="SM00670">
    <property type="entry name" value="PINc"/>
    <property type="match status" value="1"/>
</dbReference>
<sequence length="145" mass="16409">MGPKKRLTKRLRVVLDTNILISALLFTGRASSLVPLWREERIVPLVSKEIIQEYLRVLSYPKFSLTEPEIHTLFHEEILLFSEVVKIIAPFPPTSRDPADDHFLSCAVSGKADALVTGDHDLLIIKRIGRCPILSLDTFLKKFSS</sequence>
<keyword evidence="3" id="KW-1185">Reference proteome</keyword>
<dbReference type="PANTHER" id="PTHR34610:SF4">
    <property type="entry name" value="SLL8027 PROTEIN"/>
    <property type="match status" value="1"/>
</dbReference>
<dbReference type="NCBIfam" id="TIGR00305">
    <property type="entry name" value="putative toxin-antitoxin system toxin component, PIN family"/>
    <property type="match status" value="1"/>
</dbReference>
<dbReference type="AlphaFoldDB" id="A0A7X6I9R2"/>
<comment type="caution">
    <text evidence="2">The sequence shown here is derived from an EMBL/GenBank/DDBJ whole genome shotgun (WGS) entry which is preliminary data.</text>
</comment>
<dbReference type="EMBL" id="VTOW01000001">
    <property type="protein sequence ID" value="NKE69758.1"/>
    <property type="molecule type" value="Genomic_DNA"/>
</dbReference>
<proteinExistence type="predicted"/>
<dbReference type="PANTHER" id="PTHR34610">
    <property type="entry name" value="SSL7007 PROTEIN"/>
    <property type="match status" value="1"/>
</dbReference>
<feature type="domain" description="PIN" evidence="1">
    <location>
        <begin position="11"/>
        <end position="124"/>
    </location>
</feature>
<dbReference type="InterPro" id="IPR029060">
    <property type="entry name" value="PIN-like_dom_sf"/>
</dbReference>